<keyword evidence="1" id="KW-1133">Transmembrane helix</keyword>
<name>A0AAU7FBG8_9NEIS</name>
<dbReference type="EMBL" id="CP157355">
    <property type="protein sequence ID" value="XBM01033.1"/>
    <property type="molecule type" value="Genomic_DNA"/>
</dbReference>
<proteinExistence type="predicted"/>
<evidence type="ECO:0000256" key="1">
    <source>
        <dbReference type="SAM" id="Phobius"/>
    </source>
</evidence>
<organism evidence="2">
    <name type="scientific">Chitinibacter mangrovi</name>
    <dbReference type="NCBI Taxonomy" id="3153927"/>
    <lineage>
        <taxon>Bacteria</taxon>
        <taxon>Pseudomonadati</taxon>
        <taxon>Pseudomonadota</taxon>
        <taxon>Betaproteobacteria</taxon>
        <taxon>Neisseriales</taxon>
        <taxon>Chitinibacteraceae</taxon>
        <taxon>Chitinibacter</taxon>
    </lineage>
</organism>
<dbReference type="AlphaFoldDB" id="A0AAU7FBG8"/>
<accession>A0AAU7FBG8</accession>
<dbReference type="PANTHER" id="PTHR34351">
    <property type="entry name" value="SLR1927 PROTEIN-RELATED"/>
    <property type="match status" value="1"/>
</dbReference>
<dbReference type="KEGG" id="cmav:ABHF33_01755"/>
<feature type="transmembrane region" description="Helical" evidence="1">
    <location>
        <begin position="37"/>
        <end position="60"/>
    </location>
</feature>
<sequence length="326" mass="36425">MPIPAALLSFWRPYWQRFLARRHPVESGKVRIRHQRLYILPTLYGLGFGMIFITMLVGALNYQLSLGFFFAFLLLGIAHAILLRTYANLLGLQLSCGTPIPVFAGENAYFPLTLLNEKRQPRFGVTIQARQQAESASTHIPGQDHQLLALPVQTRLRGVLALPRLTISSTMPLGFFRCWTYLVLDGVALVYPQPEPDPPPLPDHGTLSDGKKMQASGNEDFAGLREFQRGDALHDIAWKQSARTEQILIRQHQSPIGATLWLNFDELAGLPVEVRLSRLTAWILQAESTQRPYGLALPAQQFPPALGHDHLHRCLSALAQYPGGVT</sequence>
<keyword evidence="1" id="KW-0472">Membrane</keyword>
<reference evidence="2" key="1">
    <citation type="submission" date="2024-05" db="EMBL/GenBank/DDBJ databases">
        <authorList>
            <person name="Yang L."/>
            <person name="Pan L."/>
        </authorList>
    </citation>
    <scope>NUCLEOTIDE SEQUENCE</scope>
    <source>
        <strain evidence="2">FCG-7</strain>
    </source>
</reference>
<gene>
    <name evidence="2" type="ORF">ABHF33_01755</name>
</gene>
<protein>
    <submittedName>
        <fullName evidence="2">DUF58 domain-containing protein</fullName>
    </submittedName>
</protein>
<feature type="transmembrane region" description="Helical" evidence="1">
    <location>
        <begin position="66"/>
        <end position="83"/>
    </location>
</feature>
<keyword evidence="1" id="KW-0812">Transmembrane</keyword>
<evidence type="ECO:0000313" key="2">
    <source>
        <dbReference type="EMBL" id="XBM01033.1"/>
    </source>
</evidence>
<dbReference type="RefSeq" id="WP_348945354.1">
    <property type="nucleotide sequence ID" value="NZ_CP157355.1"/>
</dbReference>
<dbReference type="PANTHER" id="PTHR34351:SF1">
    <property type="entry name" value="SLR1927 PROTEIN"/>
    <property type="match status" value="1"/>
</dbReference>